<accession>A0ABM8APG8</accession>
<evidence type="ECO:0000313" key="2">
    <source>
        <dbReference type="Proteomes" id="UP001061361"/>
    </source>
</evidence>
<dbReference type="Proteomes" id="UP001061361">
    <property type="component" value="Chromosome"/>
</dbReference>
<keyword evidence="2" id="KW-1185">Reference proteome</keyword>
<reference evidence="1" key="1">
    <citation type="submission" date="2022-08" db="EMBL/GenBank/DDBJ databases">
        <title>Genome Sequence of the sulphate-reducing bacterium, Pseudodesulfovibrio portus JCM14722.</title>
        <authorList>
            <person name="Kondo R."/>
            <person name="Kataoka T."/>
        </authorList>
    </citation>
    <scope>NUCLEOTIDE SEQUENCE</scope>
    <source>
        <strain evidence="1">JCM 14722</strain>
    </source>
</reference>
<dbReference type="EMBL" id="AP026708">
    <property type="protein sequence ID" value="BDQ33292.1"/>
    <property type="molecule type" value="Genomic_DNA"/>
</dbReference>
<organism evidence="1 2">
    <name type="scientific">Pseudodesulfovibrio portus</name>
    <dbReference type="NCBI Taxonomy" id="231439"/>
    <lineage>
        <taxon>Bacteria</taxon>
        <taxon>Pseudomonadati</taxon>
        <taxon>Thermodesulfobacteriota</taxon>
        <taxon>Desulfovibrionia</taxon>
        <taxon>Desulfovibrionales</taxon>
        <taxon>Desulfovibrionaceae</taxon>
    </lineage>
</organism>
<protein>
    <submittedName>
        <fullName evidence="1">Uncharacterized protein</fullName>
    </submittedName>
</protein>
<evidence type="ECO:0000313" key="1">
    <source>
        <dbReference type="EMBL" id="BDQ33292.1"/>
    </source>
</evidence>
<proteinExistence type="predicted"/>
<sequence>MDVGGLDDELAAGGQIFAELLEHIPGIVGVLHRHGGEDVIEESLVFLLEPGVVFVEVDEPGLVQQVINPLYGSRVDLDTIYAFALLVSAQAEQEGCVPEAILKYIGRSGLNEPGYFVTIVPTVQPGVHNGVDPLGFRQFGHR</sequence>
<gene>
    <name evidence="1" type="ORF">JCM14722_08340</name>
</gene>
<name>A0ABM8APG8_9BACT</name>